<gene>
    <name evidence="2" type="ORF">AOZ06_49225</name>
</gene>
<dbReference type="STRING" id="860235.AOZ06_49225"/>
<dbReference type="AlphaFoldDB" id="A0A0N9IFY2"/>
<accession>A0A0N9IFY2</accession>
<name>A0A0N9IFY2_9PSEU</name>
<dbReference type="EMBL" id="CP012752">
    <property type="protein sequence ID" value="ALG13796.1"/>
    <property type="molecule type" value="Genomic_DNA"/>
</dbReference>
<sequence length="874" mass="93701">MPATRPTEGTHRSTAEVIAKARQLHQQALEVGHSGRYTREGRLLRRALALLDTVGPTDDVDWVKARTRILITLAFAEAESATLARGISLLAELRPSVEALTDEHAKAELGAAIDGNHAGMLIRSGRYEESIPLLDSAIAHNERHIELGPQDRVRLMDSMIASLANRGQAYLEMGRIEQAFVNLNMAITIGMDNDLPMRVAYIRHALGDLHLRTGDIPEALHYYQQAERDYLELGPFMLPRLRIDQSQALISAGLADEVAKNLDDVLPQMQLERVQQDLAEAELMRATAALMEDNLSLGRKLANSARRRFKRRGSDAWAAVAALVGLRVDTALAWRGARIPASLPARASQLADELTSVRLMDEAAIARTLAARLEVRRGNLSEASALLGPLSRPGSLTSIEQRMLLRLTRAELAAALGNRRQAFAQARAGLTDLGRARDRMGGLELVSATAIHGQELGDLAVRLVLDGGDKAATARRMFGWLEQTRAQMYRYEPVSGIEDQQLVELIAEIRNLGYALRQAKLDGRPTAKLRSRYAERQRAAMRLGWHAASRWGKPRPVADVVEVLAHLGSKALVSFAVSGGSLLAVVLAQGRVRLVRLGSAAKASENAMRLHADLNAMAPDHLPEPLFEAISASARKHAAALDAQLLRPLTGLTGELVIIPTGALYAVPWGALDSLRSRPVVVAPSATAWLAASRGSFPDGHTALVRGPGLTAAIGEIDKLAAHYDKATLLAGSDATSSRVLEALDGAALVHIAAHGEHEADNALFSRLELVDGALFAHELARLRKPPRQVVLAACELALNRIRPGDEALGFAGALLAGGVGTVVAAASRVGDLPAAGAMDDYHRALGAGASPAVALAEAVSADPLRRPFVCLGS</sequence>
<protein>
    <recommendedName>
        <fullName evidence="1">CHAT domain-containing protein</fullName>
    </recommendedName>
</protein>
<feature type="domain" description="CHAT" evidence="1">
    <location>
        <begin position="637"/>
        <end position="860"/>
    </location>
</feature>
<dbReference type="Proteomes" id="UP000063699">
    <property type="component" value="Chromosome"/>
</dbReference>
<proteinExistence type="predicted"/>
<dbReference type="InterPro" id="IPR011990">
    <property type="entry name" value="TPR-like_helical_dom_sf"/>
</dbReference>
<reference evidence="2 3" key="1">
    <citation type="submission" date="2015-07" db="EMBL/GenBank/DDBJ databases">
        <title>Genome sequencing of Kibdelosporangium phytohabitans.</title>
        <authorList>
            <person name="Qin S."/>
            <person name="Xing K."/>
        </authorList>
    </citation>
    <scope>NUCLEOTIDE SEQUENCE [LARGE SCALE GENOMIC DNA]</scope>
    <source>
        <strain evidence="2 3">KLBMP1111</strain>
    </source>
</reference>
<dbReference type="RefSeq" id="WP_054295682.1">
    <property type="nucleotide sequence ID" value="NZ_CP012752.1"/>
</dbReference>
<dbReference type="KEGG" id="kphy:AOZ06_49225"/>
<dbReference type="Pfam" id="PF12770">
    <property type="entry name" value="CHAT"/>
    <property type="match status" value="1"/>
</dbReference>
<dbReference type="SUPFAM" id="SSF48452">
    <property type="entry name" value="TPR-like"/>
    <property type="match status" value="1"/>
</dbReference>
<dbReference type="OrthoDB" id="9761935at2"/>
<evidence type="ECO:0000313" key="3">
    <source>
        <dbReference type="Proteomes" id="UP000063699"/>
    </source>
</evidence>
<evidence type="ECO:0000259" key="1">
    <source>
        <dbReference type="Pfam" id="PF12770"/>
    </source>
</evidence>
<organism evidence="2 3">
    <name type="scientific">Kibdelosporangium phytohabitans</name>
    <dbReference type="NCBI Taxonomy" id="860235"/>
    <lineage>
        <taxon>Bacteria</taxon>
        <taxon>Bacillati</taxon>
        <taxon>Actinomycetota</taxon>
        <taxon>Actinomycetes</taxon>
        <taxon>Pseudonocardiales</taxon>
        <taxon>Pseudonocardiaceae</taxon>
        <taxon>Kibdelosporangium</taxon>
    </lineage>
</organism>
<evidence type="ECO:0000313" key="2">
    <source>
        <dbReference type="EMBL" id="ALG13796.1"/>
    </source>
</evidence>
<dbReference type="InterPro" id="IPR024983">
    <property type="entry name" value="CHAT_dom"/>
</dbReference>
<keyword evidence="3" id="KW-1185">Reference proteome</keyword>
<dbReference type="Gene3D" id="1.25.40.10">
    <property type="entry name" value="Tetratricopeptide repeat domain"/>
    <property type="match status" value="1"/>
</dbReference>